<dbReference type="OrthoDB" id="5294487at2"/>
<name>V8G1Q5_9BURK</name>
<dbReference type="EMBL" id="AYSV01000092">
    <property type="protein sequence ID" value="ETD69893.1"/>
    <property type="molecule type" value="Genomic_DNA"/>
</dbReference>
<dbReference type="Gene3D" id="3.40.1520.20">
    <property type="match status" value="1"/>
</dbReference>
<dbReference type="InterPro" id="IPR014004">
    <property type="entry name" value="Transpt-assoc_nodulatn_dom_bac"/>
</dbReference>
<protein>
    <submittedName>
        <fullName evidence="4">Hemolysin</fullName>
    </submittedName>
</protein>
<dbReference type="SMART" id="SM00749">
    <property type="entry name" value="BON"/>
    <property type="match status" value="2"/>
</dbReference>
<dbReference type="PANTHER" id="PTHR34606">
    <property type="entry name" value="BON DOMAIN-CONTAINING PROTEIN"/>
    <property type="match status" value="1"/>
</dbReference>
<dbReference type="InterPro" id="IPR051686">
    <property type="entry name" value="Lipoprotein_DolP"/>
</dbReference>
<feature type="domain" description="BON" evidence="3">
    <location>
        <begin position="126"/>
        <end position="196"/>
    </location>
</feature>
<evidence type="ECO:0000256" key="1">
    <source>
        <dbReference type="ARBA" id="ARBA00022729"/>
    </source>
</evidence>
<evidence type="ECO:0000313" key="4">
    <source>
        <dbReference type="EMBL" id="ETD69893.1"/>
    </source>
</evidence>
<dbReference type="Proteomes" id="UP000018766">
    <property type="component" value="Unassembled WGS sequence"/>
</dbReference>
<keyword evidence="1" id="KW-0732">Signal</keyword>
<accession>V8G1Q5</accession>
<dbReference type="PANTHER" id="PTHR34606:SF4">
    <property type="entry name" value="OUTER MEMBRANE LIPOPROTEIN DOLP"/>
    <property type="match status" value="1"/>
</dbReference>
<sequence length="226" mass="23451">MSMFLKPTIISALLATSLLSGCVTSLVLGGAAATGVVVSDRRSGGQQLTDTTISATVENRAGGQLTADSSRVNATTFNQRVLITGEVATAADKDKVTQIARGVKDVKDVVNELMISKPADFSTRTRDSWITSKVRSELVITKGIPSRTISITTSQGVVYLMGQVTNTEGNLAANAAAGIDGVVRVVKVFDYITDTAPKAVNHSNTSATTSTPSNTSSSGVVTTPLQ</sequence>
<evidence type="ECO:0000256" key="2">
    <source>
        <dbReference type="SAM" id="MobiDB-lite"/>
    </source>
</evidence>
<dbReference type="AlphaFoldDB" id="V8G1Q5"/>
<feature type="region of interest" description="Disordered" evidence="2">
    <location>
        <begin position="200"/>
        <end position="226"/>
    </location>
</feature>
<keyword evidence="5" id="KW-1185">Reference proteome</keyword>
<reference evidence="4 5" key="1">
    <citation type="submission" date="2013-11" db="EMBL/GenBank/DDBJ databases">
        <title>Genomic analysis of Pelistega sp. HM-7.</title>
        <authorList>
            <person name="Kumbhare S.V."/>
            <person name="Shetty S.A."/>
            <person name="Sharma O."/>
            <person name="Dhotre D.P."/>
        </authorList>
    </citation>
    <scope>NUCLEOTIDE SEQUENCE [LARGE SCALE GENOMIC DNA]</scope>
    <source>
        <strain evidence="4 5">HM-7</strain>
    </source>
</reference>
<comment type="caution">
    <text evidence="4">The sequence shown here is derived from an EMBL/GenBank/DDBJ whole genome shotgun (WGS) entry which is preliminary data.</text>
</comment>
<feature type="domain" description="BON" evidence="3">
    <location>
        <begin position="49"/>
        <end position="117"/>
    </location>
</feature>
<dbReference type="PATRIC" id="fig|1414851.3.peg.1762"/>
<dbReference type="PROSITE" id="PS51257">
    <property type="entry name" value="PROKAR_LIPOPROTEIN"/>
    <property type="match status" value="1"/>
</dbReference>
<evidence type="ECO:0000259" key="3">
    <source>
        <dbReference type="PROSITE" id="PS50914"/>
    </source>
</evidence>
<dbReference type="RefSeq" id="WP_023951704.1">
    <property type="nucleotide sequence ID" value="NZ_AYSV01000092.1"/>
</dbReference>
<organism evidence="4 5">
    <name type="scientific">Pelistega indica</name>
    <dbReference type="NCBI Taxonomy" id="1414851"/>
    <lineage>
        <taxon>Bacteria</taxon>
        <taxon>Pseudomonadati</taxon>
        <taxon>Pseudomonadota</taxon>
        <taxon>Betaproteobacteria</taxon>
        <taxon>Burkholderiales</taxon>
        <taxon>Alcaligenaceae</taxon>
        <taxon>Pelistega</taxon>
    </lineage>
</organism>
<evidence type="ECO:0000313" key="5">
    <source>
        <dbReference type="Proteomes" id="UP000018766"/>
    </source>
</evidence>
<dbReference type="PROSITE" id="PS50914">
    <property type="entry name" value="BON"/>
    <property type="match status" value="2"/>
</dbReference>
<dbReference type="InterPro" id="IPR007055">
    <property type="entry name" value="BON_dom"/>
</dbReference>
<dbReference type="Pfam" id="PF04972">
    <property type="entry name" value="BON"/>
    <property type="match status" value="2"/>
</dbReference>
<gene>
    <name evidence="4" type="ORF">V757_08525</name>
</gene>
<proteinExistence type="predicted"/>